<dbReference type="EMBL" id="FOKV01000001">
    <property type="protein sequence ID" value="SFB70697.1"/>
    <property type="molecule type" value="Genomic_DNA"/>
</dbReference>
<dbReference type="STRING" id="1334022.SAMN04487907_101179"/>
<dbReference type="Gene3D" id="2.170.130.10">
    <property type="entry name" value="TonB-dependent receptor, plug domain"/>
    <property type="match status" value="1"/>
</dbReference>
<dbReference type="PANTHER" id="PTHR40980">
    <property type="entry name" value="PLUG DOMAIN-CONTAINING PROTEIN"/>
    <property type="match status" value="1"/>
</dbReference>
<dbReference type="InterPro" id="IPR000531">
    <property type="entry name" value="Beta-barrel_TonB"/>
</dbReference>
<evidence type="ECO:0000256" key="3">
    <source>
        <dbReference type="ARBA" id="ARBA00023237"/>
    </source>
</evidence>
<gene>
    <name evidence="8" type="ORF">SAMN04487907_101179</name>
</gene>
<comment type="subcellular location">
    <subcellularLocation>
        <location evidence="1 4">Cell outer membrane</location>
    </subcellularLocation>
</comment>
<keyword evidence="3" id="KW-0998">Cell outer membrane</keyword>
<feature type="domain" description="TonB-dependent receptor plug" evidence="7">
    <location>
        <begin position="138"/>
        <end position="231"/>
    </location>
</feature>
<organism evidence="8 9">
    <name type="scientific">Zunongwangia mangrovi</name>
    <dbReference type="NCBI Taxonomy" id="1334022"/>
    <lineage>
        <taxon>Bacteria</taxon>
        <taxon>Pseudomonadati</taxon>
        <taxon>Bacteroidota</taxon>
        <taxon>Flavobacteriia</taxon>
        <taxon>Flavobacteriales</taxon>
        <taxon>Flavobacteriaceae</taxon>
        <taxon>Zunongwangia</taxon>
    </lineage>
</organism>
<accession>A0A1I1D7A9</accession>
<feature type="domain" description="TonB-dependent receptor-like beta-barrel" evidence="6">
    <location>
        <begin position="445"/>
        <end position="891"/>
    </location>
</feature>
<dbReference type="SUPFAM" id="SSF56935">
    <property type="entry name" value="Porins"/>
    <property type="match status" value="1"/>
</dbReference>
<dbReference type="Gene3D" id="2.60.40.1120">
    <property type="entry name" value="Carboxypeptidase-like, regulatory domain"/>
    <property type="match status" value="1"/>
</dbReference>
<evidence type="ECO:0000259" key="6">
    <source>
        <dbReference type="Pfam" id="PF00593"/>
    </source>
</evidence>
<comment type="similarity">
    <text evidence="4">Belongs to the TonB-dependent receptor family.</text>
</comment>
<dbReference type="InterPro" id="IPR013784">
    <property type="entry name" value="Carb-bd-like_fold"/>
</dbReference>
<name>A0A1I1D7A9_9FLAO</name>
<keyword evidence="5" id="KW-0732">Signal</keyword>
<dbReference type="Gene3D" id="2.40.170.20">
    <property type="entry name" value="TonB-dependent receptor, beta-barrel domain"/>
    <property type="match status" value="1"/>
</dbReference>
<dbReference type="Pfam" id="PF07715">
    <property type="entry name" value="Plug"/>
    <property type="match status" value="1"/>
</dbReference>
<dbReference type="InterPro" id="IPR037066">
    <property type="entry name" value="Plug_dom_sf"/>
</dbReference>
<dbReference type="PANTHER" id="PTHR40980:SF5">
    <property type="entry name" value="TONB-DEPENDENT RECEPTOR"/>
    <property type="match status" value="1"/>
</dbReference>
<feature type="signal peptide" evidence="5">
    <location>
        <begin position="1"/>
        <end position="18"/>
    </location>
</feature>
<dbReference type="SUPFAM" id="SSF49452">
    <property type="entry name" value="Starch-binding domain-like"/>
    <property type="match status" value="1"/>
</dbReference>
<dbReference type="InterPro" id="IPR036942">
    <property type="entry name" value="Beta-barrel_TonB_sf"/>
</dbReference>
<evidence type="ECO:0000313" key="8">
    <source>
        <dbReference type="EMBL" id="SFB70697.1"/>
    </source>
</evidence>
<dbReference type="OrthoDB" id="9768470at2"/>
<dbReference type="Pfam" id="PF13715">
    <property type="entry name" value="CarbopepD_reg_2"/>
    <property type="match status" value="1"/>
</dbReference>
<evidence type="ECO:0000256" key="2">
    <source>
        <dbReference type="ARBA" id="ARBA00023136"/>
    </source>
</evidence>
<dbReference type="InterPro" id="IPR012910">
    <property type="entry name" value="Plug_dom"/>
</dbReference>
<dbReference type="GO" id="GO:0009279">
    <property type="term" value="C:cell outer membrane"/>
    <property type="evidence" value="ECO:0007669"/>
    <property type="project" value="UniProtKB-SubCell"/>
</dbReference>
<dbReference type="GO" id="GO:0030246">
    <property type="term" value="F:carbohydrate binding"/>
    <property type="evidence" value="ECO:0007669"/>
    <property type="project" value="InterPro"/>
</dbReference>
<sequence length="931" mass="104152">MNKFLVLIAFLLTTIVNAQETTGSIAGKLTDREMNGEALPFANVTIKGTSKGTTSDYDGLYVLDKLEPGTYTVVFSFIGYETLEIPNVQVVAGKVTEINTDLGSSAAALEEVVITTVSRRDSEVALLLEQKGAIDIKESIGSQELAKLGVSDAATATTKISGVTSSQASGDIYVRGLGDRYLYTTMNGLPIPSDDIERKNIDLELFPTRIVQSIGISKTYSPRYSADQASGNVDISSRALTGTEEFSAGIRAGVNTNVLKDGVFDNFKSSPNMNDVDFGFYTRSMSTQEAVANQSWNTQTTDLPINYRYQLNAGKKFGEKFKVLFSGSQSREFQYQTGVFKEFLQNNRENEFTDATTYQQTYNTTALVDLGYEFNDNNNVRALSLFIDKTSDIVYEAGRNGEGFTQDETNPNEGYSQFIRDQNIKNTQLWVNQIFGEHKLSEKNEFTWGVGANLVNADEPNRIRNEVNFREDGVILGRTGGLQQRKTNQQLEDQEINARLNDELKIFEKEDTTSLTINVGGNFRNKQRDFASVFIGLDENNPNNPLTAQSIDNLGEVLNADNIRNSRLRVTGDDVDAFEYDRYKADLTSAAGYVTANYSIDKFNINVGARYQRDELEVDYDVKNINPNRGTSSKAYDNIYPSLNVRYAVNDNSNIRIAASKTITLPEFKEISPFEYVNPRGQATRGNVDLEASTAYNFDLKYEFFPSSSELLSVTGFYKQIEDPIQKALTTGSSGVFSYFNTSDKAEVYGVEFDADINVFDLEKSGELDFNVNVTRMWHEQDLRDVYNEDGDLVRTFKYSDKTTSELQGASDWIFNAALNYTTDWEKKLSANLSANYASDKIFSLGSSTNARDYQNFYSDEIIEKGFVSMNAVLTQQLSDNWVLRFTGKNLLNPDIERTQNIRPVNNEERTETVNSYNLGVTLNLGVSFTF</sequence>
<feature type="chain" id="PRO_5011795642" evidence="5">
    <location>
        <begin position="19"/>
        <end position="931"/>
    </location>
</feature>
<dbReference type="AlphaFoldDB" id="A0A1I1D7A9"/>
<reference evidence="9" key="1">
    <citation type="submission" date="2016-10" db="EMBL/GenBank/DDBJ databases">
        <authorList>
            <person name="Varghese N."/>
            <person name="Submissions S."/>
        </authorList>
    </citation>
    <scope>NUCLEOTIDE SEQUENCE [LARGE SCALE GENOMIC DNA]</scope>
    <source>
        <strain evidence="9">DSM 24499</strain>
    </source>
</reference>
<proteinExistence type="inferred from homology"/>
<keyword evidence="8" id="KW-0675">Receptor</keyword>
<evidence type="ECO:0000259" key="7">
    <source>
        <dbReference type="Pfam" id="PF07715"/>
    </source>
</evidence>
<dbReference type="Pfam" id="PF00593">
    <property type="entry name" value="TonB_dep_Rec_b-barrel"/>
    <property type="match status" value="1"/>
</dbReference>
<evidence type="ECO:0000256" key="4">
    <source>
        <dbReference type="RuleBase" id="RU003357"/>
    </source>
</evidence>
<dbReference type="Proteomes" id="UP000199438">
    <property type="component" value="Unassembled WGS sequence"/>
</dbReference>
<keyword evidence="2 4" id="KW-0472">Membrane</keyword>
<evidence type="ECO:0000256" key="5">
    <source>
        <dbReference type="SAM" id="SignalP"/>
    </source>
</evidence>
<evidence type="ECO:0000313" key="9">
    <source>
        <dbReference type="Proteomes" id="UP000199438"/>
    </source>
</evidence>
<keyword evidence="9" id="KW-1185">Reference proteome</keyword>
<keyword evidence="4" id="KW-0798">TonB box</keyword>
<protein>
    <submittedName>
        <fullName evidence="8">TonB-dependent receptor</fullName>
    </submittedName>
</protein>
<dbReference type="RefSeq" id="WP_092539514.1">
    <property type="nucleotide sequence ID" value="NZ_FOKV01000001.1"/>
</dbReference>
<evidence type="ECO:0000256" key="1">
    <source>
        <dbReference type="ARBA" id="ARBA00004442"/>
    </source>
</evidence>